<protein>
    <submittedName>
        <fullName evidence="7">B12-binding domain-containing radical SAM protein</fullName>
    </submittedName>
</protein>
<dbReference type="Gene3D" id="3.80.30.20">
    <property type="entry name" value="tm_1862 like domain"/>
    <property type="match status" value="1"/>
</dbReference>
<evidence type="ECO:0000256" key="1">
    <source>
        <dbReference type="ARBA" id="ARBA00001966"/>
    </source>
</evidence>
<feature type="domain" description="Radical SAM core" evidence="6">
    <location>
        <begin position="190"/>
        <end position="425"/>
    </location>
</feature>
<dbReference type="EMBL" id="LNQR01000053">
    <property type="protein sequence ID" value="KWT87090.1"/>
    <property type="molecule type" value="Genomic_DNA"/>
</dbReference>
<dbReference type="SFLD" id="SFLDS00029">
    <property type="entry name" value="Radical_SAM"/>
    <property type="match status" value="1"/>
</dbReference>
<dbReference type="InterPro" id="IPR007197">
    <property type="entry name" value="rSAM"/>
</dbReference>
<keyword evidence="4" id="KW-0408">Iron</keyword>
<name>A0ABR5SG21_9BACT</name>
<dbReference type="RefSeq" id="WP_085052004.1">
    <property type="nucleotide sequence ID" value="NZ_LNQR01000053.1"/>
</dbReference>
<comment type="caution">
    <text evidence="7">The sequence shown here is derived from an EMBL/GenBank/DDBJ whole genome shotgun (WGS) entry which is preliminary data.</text>
</comment>
<evidence type="ECO:0000256" key="3">
    <source>
        <dbReference type="ARBA" id="ARBA00022723"/>
    </source>
</evidence>
<dbReference type="Pfam" id="PF04055">
    <property type="entry name" value="Radical_SAM"/>
    <property type="match status" value="1"/>
</dbReference>
<reference evidence="7 8" key="1">
    <citation type="submission" date="2015-11" db="EMBL/GenBank/DDBJ databases">
        <authorList>
            <person name="Lin W."/>
        </authorList>
    </citation>
    <scope>NUCLEOTIDE SEQUENCE [LARGE SCALE GENOMIC DNA]</scope>
    <source>
        <strain evidence="7 8">HCH-1</strain>
    </source>
</reference>
<evidence type="ECO:0000256" key="5">
    <source>
        <dbReference type="ARBA" id="ARBA00023014"/>
    </source>
</evidence>
<dbReference type="SFLD" id="SFLDG01082">
    <property type="entry name" value="B12-binding_domain_containing"/>
    <property type="match status" value="1"/>
</dbReference>
<dbReference type="PROSITE" id="PS51918">
    <property type="entry name" value="RADICAL_SAM"/>
    <property type="match status" value="1"/>
</dbReference>
<organism evidence="7 8">
    <name type="scientific">Candidatus Magnetominusculus xianensis</name>
    <dbReference type="NCBI Taxonomy" id="1748249"/>
    <lineage>
        <taxon>Bacteria</taxon>
        <taxon>Pseudomonadati</taxon>
        <taxon>Nitrospirota</taxon>
        <taxon>Nitrospiria</taxon>
        <taxon>Nitrospirales</taxon>
        <taxon>Nitrospiraceae</taxon>
        <taxon>Candidatus Magnetominusculus</taxon>
    </lineage>
</organism>
<dbReference type="CDD" id="cd01335">
    <property type="entry name" value="Radical_SAM"/>
    <property type="match status" value="1"/>
</dbReference>
<dbReference type="Gene3D" id="3.40.50.280">
    <property type="entry name" value="Cobalamin-binding domain"/>
    <property type="match status" value="1"/>
</dbReference>
<dbReference type="Proteomes" id="UP000060487">
    <property type="component" value="Unassembled WGS sequence"/>
</dbReference>
<dbReference type="PANTHER" id="PTHR43409">
    <property type="entry name" value="ANAEROBIC MAGNESIUM-PROTOPORPHYRIN IX MONOMETHYL ESTER CYCLASE-RELATED"/>
    <property type="match status" value="1"/>
</dbReference>
<evidence type="ECO:0000313" key="8">
    <source>
        <dbReference type="Proteomes" id="UP000060487"/>
    </source>
</evidence>
<sequence length="675" mass="77189">MGKLRIMLADLSYLNRLTLDLVYVPLNIGYVASYTKARFGDSVDIKLYKDPVRFLDDINLVSPHIVGFSLYFWNTDLTRILISAVRDKLGKEPVIVAGGPSIDIDPGIQMSLFNLLTGVDAIIPNDGELGFSNIVGCLLGSRKGILHNGPIDGVVMRDGTDLVVGREVGAAFDLKTLPSPYLTGILDNFLKAPYRPLIQTVRGCPHTCKFCAAGRSIDKLRQFPLEQVKEEITFIVSKYKGLSNLPLFVADLNFGVFDRDVDIAAFIKENHVKTGYPDSVEVYTDKRFSQRARAVMEQLLGLNVSGLIVALQSENEDTLKSVKRRNLESQEISEAISWARQHNIECSAEIIFGLPNETLQSFIEMLRRAYFRKFDFIHTVNLILFNGSVLNRASERKQHGIVTRFRAQGPSYMEIDGRFSAETSEVVIESNTFSFDDYLELRRLNFILFAIGSPGFYKLFFRGLDGLGVETFDFFLKFMSPNPDKQWNKEYIGFLSDLNKAFRSELYETADAVKEKLFNDYRRDNNEVTVANTINVLYTARLIWIERAWHHEVLLEHLRDFGITPNHDNKAWEAVNDLLWIGSKERVDLRNTTRQESLVVRHDVVAWQKDNFEASLQKYRISSPKRLMFFTSSSDKVKFDDFNKENSDLDDESYYYNALVIIKPRSILRCQCAWE</sequence>
<dbReference type="InterPro" id="IPR006638">
    <property type="entry name" value="Elp3/MiaA/NifB-like_rSAM"/>
</dbReference>
<evidence type="ECO:0000259" key="6">
    <source>
        <dbReference type="PROSITE" id="PS51918"/>
    </source>
</evidence>
<dbReference type="InterPro" id="IPR058240">
    <property type="entry name" value="rSAM_sf"/>
</dbReference>
<accession>A0ABR5SG21</accession>
<keyword evidence="8" id="KW-1185">Reference proteome</keyword>
<comment type="cofactor">
    <cofactor evidence="1">
        <name>[4Fe-4S] cluster</name>
        <dbReference type="ChEBI" id="CHEBI:49883"/>
    </cofactor>
</comment>
<evidence type="ECO:0000313" key="7">
    <source>
        <dbReference type="EMBL" id="KWT87090.1"/>
    </source>
</evidence>
<gene>
    <name evidence="7" type="ORF">ASN18_1379</name>
</gene>
<evidence type="ECO:0000256" key="4">
    <source>
        <dbReference type="ARBA" id="ARBA00023004"/>
    </source>
</evidence>
<keyword evidence="5" id="KW-0411">Iron-sulfur</keyword>
<dbReference type="SUPFAM" id="SSF102114">
    <property type="entry name" value="Radical SAM enzymes"/>
    <property type="match status" value="1"/>
</dbReference>
<keyword evidence="3" id="KW-0479">Metal-binding</keyword>
<keyword evidence="2" id="KW-0949">S-adenosyl-L-methionine</keyword>
<dbReference type="SMART" id="SM00729">
    <property type="entry name" value="Elp3"/>
    <property type="match status" value="1"/>
</dbReference>
<evidence type="ECO:0000256" key="2">
    <source>
        <dbReference type="ARBA" id="ARBA00022691"/>
    </source>
</evidence>
<dbReference type="InterPro" id="IPR051198">
    <property type="entry name" value="BchE-like"/>
</dbReference>
<proteinExistence type="predicted"/>
<dbReference type="InterPro" id="IPR023404">
    <property type="entry name" value="rSAM_horseshoe"/>
</dbReference>